<dbReference type="RefSeq" id="WP_123657943.1">
    <property type="nucleotide sequence ID" value="NZ_AYKG01000018.1"/>
</dbReference>
<dbReference type="InterPro" id="IPR017996">
    <property type="entry name" value="MRJP/yellow-related"/>
</dbReference>
<dbReference type="AlphaFoldDB" id="A0A423PTJ7"/>
<keyword evidence="5" id="KW-1185">Reference proteome</keyword>
<dbReference type="SUPFAM" id="SSF101898">
    <property type="entry name" value="NHL repeat"/>
    <property type="match status" value="1"/>
</dbReference>
<dbReference type="Pfam" id="PF03022">
    <property type="entry name" value="MRJP"/>
    <property type="match status" value="1"/>
</dbReference>
<evidence type="ECO:0000313" key="4">
    <source>
        <dbReference type="EMBL" id="ROO28930.1"/>
    </source>
</evidence>
<organism evidence="4 5">
    <name type="scientific">Salinisphaera japonica YTM-1</name>
    <dbReference type="NCBI Taxonomy" id="1209778"/>
    <lineage>
        <taxon>Bacteria</taxon>
        <taxon>Pseudomonadati</taxon>
        <taxon>Pseudomonadota</taxon>
        <taxon>Gammaproteobacteria</taxon>
        <taxon>Salinisphaerales</taxon>
        <taxon>Salinisphaeraceae</taxon>
        <taxon>Salinisphaera</taxon>
    </lineage>
</organism>
<feature type="chain" id="PRO_5019345546" description="Gluconolaconase" evidence="3">
    <location>
        <begin position="26"/>
        <end position="408"/>
    </location>
</feature>
<dbReference type="OrthoDB" id="9797664at2"/>
<name>A0A423PTJ7_9GAMM</name>
<dbReference type="Gene3D" id="2.120.10.30">
    <property type="entry name" value="TolB, C-terminal domain"/>
    <property type="match status" value="1"/>
</dbReference>
<protein>
    <recommendedName>
        <fullName evidence="6">Gluconolaconase</fullName>
    </recommendedName>
</protein>
<feature type="signal peptide" evidence="3">
    <location>
        <begin position="1"/>
        <end position="25"/>
    </location>
</feature>
<comment type="subcellular location">
    <subcellularLocation>
        <location evidence="1">Secreted</location>
    </subcellularLocation>
</comment>
<comment type="caution">
    <text evidence="4">The sequence shown here is derived from an EMBL/GenBank/DDBJ whole genome shotgun (WGS) entry which is preliminary data.</text>
</comment>
<gene>
    <name evidence="4" type="ORF">SAJA_07090</name>
</gene>
<dbReference type="GO" id="GO:0005576">
    <property type="term" value="C:extracellular region"/>
    <property type="evidence" value="ECO:0007669"/>
    <property type="project" value="UniProtKB-SubCell"/>
</dbReference>
<keyword evidence="2" id="KW-0964">Secreted</keyword>
<dbReference type="InParanoid" id="A0A423PTJ7"/>
<evidence type="ECO:0000256" key="3">
    <source>
        <dbReference type="SAM" id="SignalP"/>
    </source>
</evidence>
<dbReference type="PANTHER" id="PTHR10009:SF18">
    <property type="entry name" value="PROTEIN YELLOW-LIKE PROTEIN"/>
    <property type="match status" value="1"/>
</dbReference>
<evidence type="ECO:0008006" key="6">
    <source>
        <dbReference type="Google" id="ProtNLM"/>
    </source>
</evidence>
<proteinExistence type="predicted"/>
<evidence type="ECO:0000256" key="2">
    <source>
        <dbReference type="ARBA" id="ARBA00022525"/>
    </source>
</evidence>
<evidence type="ECO:0000313" key="5">
    <source>
        <dbReference type="Proteomes" id="UP000285310"/>
    </source>
</evidence>
<keyword evidence="3" id="KW-0732">Signal</keyword>
<dbReference type="EMBL" id="AYKG01000018">
    <property type="protein sequence ID" value="ROO28930.1"/>
    <property type="molecule type" value="Genomic_DNA"/>
</dbReference>
<accession>A0A423PTJ7</accession>
<dbReference type="Proteomes" id="UP000285310">
    <property type="component" value="Unassembled WGS sequence"/>
</dbReference>
<sequence length="408" mass="43331">MPNHWITLATLATLAGLALPGTAIAADENAEPSSQDLAQAEPIGALTADFLFHDQMPTGLSVTTDGRRFVSYPRWGDHPTYTVAELVGDEERAYPSKKINTLDISAPAEHLVSVQSVVAPGDGHLWLLDTGVLPASGYDKAGPLARGAKLVSVDLATNKIDRTIVLPNNAALKNTYLNDVRIDTAKGPAGIAYITDSSFTGPGAIIVVDLASGRAWRKLSGTASTSAEAGFRPIVEGRYMMLDDGQGTPKVPAIPADGIALSPDGATLYYSALSGRTLYSVPTAGLRDREISDEALEKQVSTIGEKGASDGLLMDAAGRLYATDYEHNAIHVLDPTANGHEWSTLAYDPRLLWPDTLSIGPNGDIYVTANQLHRQPQYRAGHDARDKPYVLYRISADAKPIPADHGGG</sequence>
<dbReference type="PANTHER" id="PTHR10009">
    <property type="entry name" value="PROTEIN YELLOW-RELATED"/>
    <property type="match status" value="1"/>
</dbReference>
<evidence type="ECO:0000256" key="1">
    <source>
        <dbReference type="ARBA" id="ARBA00004613"/>
    </source>
</evidence>
<dbReference type="InterPro" id="IPR011042">
    <property type="entry name" value="6-blade_b-propeller_TolB-like"/>
</dbReference>
<reference evidence="4 5" key="1">
    <citation type="submission" date="2013-10" db="EMBL/GenBank/DDBJ databases">
        <title>Salinisphaera japonica YTM-1 Genome Sequencing.</title>
        <authorList>
            <person name="Lai Q."/>
            <person name="Li C."/>
            <person name="Shao Z."/>
        </authorList>
    </citation>
    <scope>NUCLEOTIDE SEQUENCE [LARGE SCALE GENOMIC DNA]</scope>
    <source>
        <strain evidence="4 5">YTM-1</strain>
    </source>
</reference>